<dbReference type="InterPro" id="IPR001461">
    <property type="entry name" value="Aspartic_peptidase_A1"/>
</dbReference>
<comment type="caution">
    <text evidence="9">The sequence shown here is derived from an EMBL/GenBank/DDBJ whole genome shotgun (WGS) entry which is preliminary data.</text>
</comment>
<sequence>MTFLFLLLIFSLLTLSSAHSTTLSLSPTALPPPLQTDLWQKLRHLSAASSARAHNLKHPQSSPTTTAAASAPLFPRGYGGYSISLGFGTSPQNLSFLMDTGSSLLWFPCTQRYSCSSCNFPGTDPDTIPVFIPRSSSTSRIVGCRNPSCKWIFPDVQCRECAPNATNCNELCPPYIIQYGSGSTTGLLLSDSLTLPGRTVENFIAGCSVFSTRQPEGISGFGRGPQSLPSQLGLSRFSYCLVSHRFDDSPASSDLVLTAATAGGGGSKTVGAEYTPFRRNPSTGNPAFGDYYYITIRKITVGGVNVKAPYEFLAADASGKGGTIVDSGTTFTYMDKGVFEPLEEEFVRQVQVGRNYSRAVEVEKRAGLRPCFNVSGEETITLPELTFHFKGGAEMVLPLADYFSFSEESVVCMTIVTSDGPLGGVGPGPSIILGNYQQQNFYVEYDLENERFGFKRQLCADEG</sequence>
<evidence type="ECO:0000256" key="5">
    <source>
        <dbReference type="ARBA" id="ARBA00023180"/>
    </source>
</evidence>
<keyword evidence="4" id="KW-0378">Hydrolase</keyword>
<feature type="chain" id="PRO_5023089556" evidence="7">
    <location>
        <begin position="19"/>
        <end position="463"/>
    </location>
</feature>
<gene>
    <name evidence="9" type="ORF">STAS_18571</name>
</gene>
<evidence type="ECO:0000313" key="9">
    <source>
        <dbReference type="EMBL" id="GER41839.1"/>
    </source>
</evidence>
<dbReference type="PANTHER" id="PTHR47967">
    <property type="entry name" value="OS07G0603500 PROTEIN-RELATED"/>
    <property type="match status" value="1"/>
</dbReference>
<evidence type="ECO:0000313" key="10">
    <source>
        <dbReference type="Proteomes" id="UP000325081"/>
    </source>
</evidence>
<name>A0A5A7Q999_STRAF</name>
<dbReference type="InterPro" id="IPR033121">
    <property type="entry name" value="PEPTIDASE_A1"/>
</dbReference>
<dbReference type="Pfam" id="PF14543">
    <property type="entry name" value="TAXi_N"/>
    <property type="match status" value="1"/>
</dbReference>
<organism evidence="9 10">
    <name type="scientific">Striga asiatica</name>
    <name type="common">Asiatic witchweed</name>
    <name type="synonym">Buchnera asiatica</name>
    <dbReference type="NCBI Taxonomy" id="4170"/>
    <lineage>
        <taxon>Eukaryota</taxon>
        <taxon>Viridiplantae</taxon>
        <taxon>Streptophyta</taxon>
        <taxon>Embryophyta</taxon>
        <taxon>Tracheophyta</taxon>
        <taxon>Spermatophyta</taxon>
        <taxon>Magnoliopsida</taxon>
        <taxon>eudicotyledons</taxon>
        <taxon>Gunneridae</taxon>
        <taxon>Pentapetalae</taxon>
        <taxon>asterids</taxon>
        <taxon>lamiids</taxon>
        <taxon>Lamiales</taxon>
        <taxon>Orobanchaceae</taxon>
        <taxon>Buchnereae</taxon>
        <taxon>Striga</taxon>
    </lineage>
</organism>
<reference evidence="10" key="1">
    <citation type="journal article" date="2019" name="Curr. Biol.">
        <title>Genome Sequence of Striga asiatica Provides Insight into the Evolution of Plant Parasitism.</title>
        <authorList>
            <person name="Yoshida S."/>
            <person name="Kim S."/>
            <person name="Wafula E.K."/>
            <person name="Tanskanen J."/>
            <person name="Kim Y.M."/>
            <person name="Honaas L."/>
            <person name="Yang Z."/>
            <person name="Spallek T."/>
            <person name="Conn C.E."/>
            <person name="Ichihashi Y."/>
            <person name="Cheong K."/>
            <person name="Cui S."/>
            <person name="Der J.P."/>
            <person name="Gundlach H."/>
            <person name="Jiao Y."/>
            <person name="Hori C."/>
            <person name="Ishida J.K."/>
            <person name="Kasahara H."/>
            <person name="Kiba T."/>
            <person name="Kim M.S."/>
            <person name="Koo N."/>
            <person name="Laohavisit A."/>
            <person name="Lee Y.H."/>
            <person name="Lumba S."/>
            <person name="McCourt P."/>
            <person name="Mortimer J.C."/>
            <person name="Mutuku J.M."/>
            <person name="Nomura T."/>
            <person name="Sasaki-Sekimoto Y."/>
            <person name="Seto Y."/>
            <person name="Wang Y."/>
            <person name="Wakatake T."/>
            <person name="Sakakibara H."/>
            <person name="Demura T."/>
            <person name="Yamaguchi S."/>
            <person name="Yoneyama K."/>
            <person name="Manabe R.I."/>
            <person name="Nelson D.C."/>
            <person name="Schulman A.H."/>
            <person name="Timko M.P."/>
            <person name="dePamphilis C.W."/>
            <person name="Choi D."/>
            <person name="Shirasu K."/>
        </authorList>
    </citation>
    <scope>NUCLEOTIDE SEQUENCE [LARGE SCALE GENOMIC DNA]</scope>
    <source>
        <strain evidence="10">cv. UVA1</strain>
    </source>
</reference>
<proteinExistence type="inferred from homology"/>
<evidence type="ECO:0000256" key="3">
    <source>
        <dbReference type="ARBA" id="ARBA00022750"/>
    </source>
</evidence>
<dbReference type="GO" id="GO:0004190">
    <property type="term" value="F:aspartic-type endopeptidase activity"/>
    <property type="evidence" value="ECO:0007669"/>
    <property type="project" value="UniProtKB-KW"/>
</dbReference>
<dbReference type="InterPro" id="IPR034161">
    <property type="entry name" value="Pepsin-like_plant"/>
</dbReference>
<evidence type="ECO:0000256" key="2">
    <source>
        <dbReference type="ARBA" id="ARBA00022670"/>
    </source>
</evidence>
<evidence type="ECO:0000259" key="8">
    <source>
        <dbReference type="PROSITE" id="PS51767"/>
    </source>
</evidence>
<dbReference type="Pfam" id="PF14541">
    <property type="entry name" value="TAXi_C"/>
    <property type="match status" value="1"/>
</dbReference>
<dbReference type="PRINTS" id="PR00792">
    <property type="entry name" value="PEPSIN"/>
</dbReference>
<keyword evidence="2 9" id="KW-0645">Protease</keyword>
<keyword evidence="3" id="KW-0064">Aspartyl protease</keyword>
<evidence type="ECO:0000256" key="4">
    <source>
        <dbReference type="ARBA" id="ARBA00022801"/>
    </source>
</evidence>
<dbReference type="InterPro" id="IPR051708">
    <property type="entry name" value="Plant_Aspart_Prot_A1"/>
</dbReference>
<dbReference type="SUPFAM" id="SSF50630">
    <property type="entry name" value="Acid proteases"/>
    <property type="match status" value="1"/>
</dbReference>
<feature type="domain" description="Peptidase A1" evidence="8">
    <location>
        <begin position="81"/>
        <end position="455"/>
    </location>
</feature>
<protein>
    <submittedName>
        <fullName evidence="9">Eukaryotic aspartyl protease family protein</fullName>
    </submittedName>
</protein>
<dbReference type="CDD" id="cd05476">
    <property type="entry name" value="pepsin_A_like_plant"/>
    <property type="match status" value="1"/>
</dbReference>
<dbReference type="OrthoDB" id="2747330at2759"/>
<dbReference type="GO" id="GO:0005576">
    <property type="term" value="C:extracellular region"/>
    <property type="evidence" value="ECO:0007669"/>
    <property type="project" value="TreeGrafter"/>
</dbReference>
<dbReference type="GO" id="GO:0006508">
    <property type="term" value="P:proteolysis"/>
    <property type="evidence" value="ECO:0007669"/>
    <property type="project" value="UniProtKB-KW"/>
</dbReference>
<dbReference type="Gene3D" id="2.40.70.10">
    <property type="entry name" value="Acid Proteases"/>
    <property type="match status" value="2"/>
</dbReference>
<feature type="signal peptide" evidence="7">
    <location>
        <begin position="1"/>
        <end position="18"/>
    </location>
</feature>
<comment type="similarity">
    <text evidence="1">Belongs to the peptidase A1 family.</text>
</comment>
<keyword evidence="10" id="KW-1185">Reference proteome</keyword>
<dbReference type="InterPro" id="IPR032799">
    <property type="entry name" value="TAXi_C"/>
</dbReference>
<dbReference type="AlphaFoldDB" id="A0A5A7Q999"/>
<accession>A0A5A7Q999</accession>
<dbReference type="InterPro" id="IPR021109">
    <property type="entry name" value="Peptidase_aspartic_dom_sf"/>
</dbReference>
<feature type="active site" evidence="6">
    <location>
        <position position="326"/>
    </location>
</feature>
<evidence type="ECO:0000256" key="7">
    <source>
        <dbReference type="SAM" id="SignalP"/>
    </source>
</evidence>
<dbReference type="PROSITE" id="PS51767">
    <property type="entry name" value="PEPTIDASE_A1"/>
    <property type="match status" value="1"/>
</dbReference>
<evidence type="ECO:0000256" key="1">
    <source>
        <dbReference type="ARBA" id="ARBA00007447"/>
    </source>
</evidence>
<feature type="active site" evidence="6">
    <location>
        <position position="99"/>
    </location>
</feature>
<keyword evidence="7" id="KW-0732">Signal</keyword>
<keyword evidence="5" id="KW-0325">Glycoprotein</keyword>
<dbReference type="EMBL" id="BKCP01006183">
    <property type="protein sequence ID" value="GER41839.1"/>
    <property type="molecule type" value="Genomic_DNA"/>
</dbReference>
<dbReference type="FunFam" id="2.40.70.10:FF:000034">
    <property type="entry name" value="Aspartyl protease family protein"/>
    <property type="match status" value="1"/>
</dbReference>
<dbReference type="InterPro" id="IPR032861">
    <property type="entry name" value="TAXi_N"/>
</dbReference>
<dbReference type="Proteomes" id="UP000325081">
    <property type="component" value="Unassembled WGS sequence"/>
</dbReference>
<evidence type="ECO:0000256" key="6">
    <source>
        <dbReference type="PIRSR" id="PIRSR601461-1"/>
    </source>
</evidence>
<dbReference type="PANTHER" id="PTHR47967:SF36">
    <property type="entry name" value="PEPTIDASE A1 DOMAIN-CONTAINING PROTEIN"/>
    <property type="match status" value="1"/>
</dbReference>